<organism evidence="3 4">
    <name type="scientific">Aspergillus wentii DTO 134E9</name>
    <dbReference type="NCBI Taxonomy" id="1073089"/>
    <lineage>
        <taxon>Eukaryota</taxon>
        <taxon>Fungi</taxon>
        <taxon>Dikarya</taxon>
        <taxon>Ascomycota</taxon>
        <taxon>Pezizomycotina</taxon>
        <taxon>Eurotiomycetes</taxon>
        <taxon>Eurotiomycetidae</taxon>
        <taxon>Eurotiales</taxon>
        <taxon>Aspergillaceae</taxon>
        <taxon>Aspergillus</taxon>
        <taxon>Aspergillus subgen. Cremei</taxon>
    </lineage>
</organism>
<sequence length="235" mass="25442">MAEAPTAKLWSRRLVGKTIARIQDELTIQAAALRHELDNIHTYDFVEGTIPAPLAPELVPFFPTDGAYYDYFSFDSAESVKKALDDLSHFLETEGPYEGLIAFSLGGALAATFLIREATLNPATPLPFKCAIFLSGGAPLDPVALERGEVVLLDAPLPGEDSQLLHGFPTAHIWGRNDELWGDRSETLCALCDPQERAVLLHDEAHAVPGARAKEALLGSVRAIRRTVGRAVMAG</sequence>
<dbReference type="GO" id="GO:0019748">
    <property type="term" value="P:secondary metabolic process"/>
    <property type="evidence" value="ECO:0007669"/>
    <property type="project" value="TreeGrafter"/>
</dbReference>
<dbReference type="InterPro" id="IPR050593">
    <property type="entry name" value="LovG"/>
</dbReference>
<dbReference type="RefSeq" id="XP_040684586.1">
    <property type="nucleotide sequence ID" value="XM_040832154.1"/>
</dbReference>
<evidence type="ECO:0000259" key="2">
    <source>
        <dbReference type="Pfam" id="PF03959"/>
    </source>
</evidence>
<proteinExistence type="predicted"/>
<dbReference type="Proteomes" id="UP000184383">
    <property type="component" value="Unassembled WGS sequence"/>
</dbReference>
<evidence type="ECO:0000313" key="3">
    <source>
        <dbReference type="EMBL" id="OJJ30909.1"/>
    </source>
</evidence>
<dbReference type="PANTHER" id="PTHR48070">
    <property type="entry name" value="ESTERASE OVCA2"/>
    <property type="match status" value="1"/>
</dbReference>
<keyword evidence="1" id="KW-0378">Hydrolase</keyword>
<dbReference type="Gene3D" id="3.40.50.1820">
    <property type="entry name" value="alpha/beta hydrolase"/>
    <property type="match status" value="1"/>
</dbReference>
<dbReference type="SUPFAM" id="SSF53474">
    <property type="entry name" value="alpha/beta-Hydrolases"/>
    <property type="match status" value="1"/>
</dbReference>
<dbReference type="GO" id="GO:0005634">
    <property type="term" value="C:nucleus"/>
    <property type="evidence" value="ECO:0007669"/>
    <property type="project" value="TreeGrafter"/>
</dbReference>
<dbReference type="GeneID" id="63748002"/>
<feature type="domain" description="Serine hydrolase" evidence="2">
    <location>
        <begin position="29"/>
        <end position="212"/>
    </location>
</feature>
<protein>
    <recommendedName>
        <fullName evidence="2">Serine hydrolase domain-containing protein</fullName>
    </recommendedName>
</protein>
<evidence type="ECO:0000256" key="1">
    <source>
        <dbReference type="ARBA" id="ARBA00022801"/>
    </source>
</evidence>
<dbReference type="Pfam" id="PF03959">
    <property type="entry name" value="FSH1"/>
    <property type="match status" value="1"/>
</dbReference>
<dbReference type="InterPro" id="IPR005645">
    <property type="entry name" value="FSH-like_dom"/>
</dbReference>
<accession>A0A1L9R7L2</accession>
<dbReference type="GO" id="GO:0005737">
    <property type="term" value="C:cytoplasm"/>
    <property type="evidence" value="ECO:0007669"/>
    <property type="project" value="TreeGrafter"/>
</dbReference>
<dbReference type="AlphaFoldDB" id="A0A1L9R7L2"/>
<dbReference type="GO" id="GO:0016787">
    <property type="term" value="F:hydrolase activity"/>
    <property type="evidence" value="ECO:0007669"/>
    <property type="project" value="UniProtKB-KW"/>
</dbReference>
<evidence type="ECO:0000313" key="4">
    <source>
        <dbReference type="Proteomes" id="UP000184383"/>
    </source>
</evidence>
<keyword evidence="4" id="KW-1185">Reference proteome</keyword>
<gene>
    <name evidence="3" type="ORF">ASPWEDRAFT_186869</name>
</gene>
<dbReference type="PANTHER" id="PTHR48070:SF7">
    <property type="entry name" value="SERINE HYDROLASE FSH DOMAIN-CONTAINING PROTEIN-RELATED"/>
    <property type="match status" value="1"/>
</dbReference>
<dbReference type="InterPro" id="IPR029058">
    <property type="entry name" value="AB_hydrolase_fold"/>
</dbReference>
<reference evidence="4" key="1">
    <citation type="journal article" date="2017" name="Genome Biol.">
        <title>Comparative genomics reveals high biological diversity and specific adaptations in the industrially and medically important fungal genus Aspergillus.</title>
        <authorList>
            <person name="de Vries R.P."/>
            <person name="Riley R."/>
            <person name="Wiebenga A."/>
            <person name="Aguilar-Osorio G."/>
            <person name="Amillis S."/>
            <person name="Uchima C.A."/>
            <person name="Anderluh G."/>
            <person name="Asadollahi M."/>
            <person name="Askin M."/>
            <person name="Barry K."/>
            <person name="Battaglia E."/>
            <person name="Bayram O."/>
            <person name="Benocci T."/>
            <person name="Braus-Stromeyer S.A."/>
            <person name="Caldana C."/>
            <person name="Canovas D."/>
            <person name="Cerqueira G.C."/>
            <person name="Chen F."/>
            <person name="Chen W."/>
            <person name="Choi C."/>
            <person name="Clum A."/>
            <person name="Dos Santos R.A."/>
            <person name="Damasio A.R."/>
            <person name="Diallinas G."/>
            <person name="Emri T."/>
            <person name="Fekete E."/>
            <person name="Flipphi M."/>
            <person name="Freyberg S."/>
            <person name="Gallo A."/>
            <person name="Gournas C."/>
            <person name="Habgood R."/>
            <person name="Hainaut M."/>
            <person name="Harispe M.L."/>
            <person name="Henrissat B."/>
            <person name="Hilden K.S."/>
            <person name="Hope R."/>
            <person name="Hossain A."/>
            <person name="Karabika E."/>
            <person name="Karaffa L."/>
            <person name="Karanyi Z."/>
            <person name="Krasevec N."/>
            <person name="Kuo A."/>
            <person name="Kusch H."/>
            <person name="LaButti K."/>
            <person name="Lagendijk E.L."/>
            <person name="Lapidus A."/>
            <person name="Levasseur A."/>
            <person name="Lindquist E."/>
            <person name="Lipzen A."/>
            <person name="Logrieco A.F."/>
            <person name="MacCabe A."/>
            <person name="Maekelae M.R."/>
            <person name="Malavazi I."/>
            <person name="Melin P."/>
            <person name="Meyer V."/>
            <person name="Mielnichuk N."/>
            <person name="Miskei M."/>
            <person name="Molnar A.P."/>
            <person name="Mule G."/>
            <person name="Ngan C.Y."/>
            <person name="Orejas M."/>
            <person name="Orosz E."/>
            <person name="Ouedraogo J.P."/>
            <person name="Overkamp K.M."/>
            <person name="Park H.-S."/>
            <person name="Perrone G."/>
            <person name="Piumi F."/>
            <person name="Punt P.J."/>
            <person name="Ram A.F."/>
            <person name="Ramon A."/>
            <person name="Rauscher S."/>
            <person name="Record E."/>
            <person name="Riano-Pachon D.M."/>
            <person name="Robert V."/>
            <person name="Roehrig J."/>
            <person name="Ruller R."/>
            <person name="Salamov A."/>
            <person name="Salih N.S."/>
            <person name="Samson R.A."/>
            <person name="Sandor E."/>
            <person name="Sanguinetti M."/>
            <person name="Schuetze T."/>
            <person name="Sepcic K."/>
            <person name="Shelest E."/>
            <person name="Sherlock G."/>
            <person name="Sophianopoulou V."/>
            <person name="Squina F.M."/>
            <person name="Sun H."/>
            <person name="Susca A."/>
            <person name="Todd R.B."/>
            <person name="Tsang A."/>
            <person name="Unkles S.E."/>
            <person name="van de Wiele N."/>
            <person name="van Rossen-Uffink D."/>
            <person name="Oliveira J.V."/>
            <person name="Vesth T.C."/>
            <person name="Visser J."/>
            <person name="Yu J.-H."/>
            <person name="Zhou M."/>
            <person name="Andersen M.R."/>
            <person name="Archer D.B."/>
            <person name="Baker S.E."/>
            <person name="Benoit I."/>
            <person name="Brakhage A.A."/>
            <person name="Braus G.H."/>
            <person name="Fischer R."/>
            <person name="Frisvad J.C."/>
            <person name="Goldman G.H."/>
            <person name="Houbraken J."/>
            <person name="Oakley B."/>
            <person name="Pocsi I."/>
            <person name="Scazzocchio C."/>
            <person name="Seiboth B."/>
            <person name="vanKuyk P.A."/>
            <person name="Wortman J."/>
            <person name="Dyer P.S."/>
            <person name="Grigoriev I.V."/>
        </authorList>
    </citation>
    <scope>NUCLEOTIDE SEQUENCE [LARGE SCALE GENOMIC DNA]</scope>
    <source>
        <strain evidence="4">DTO 134E9</strain>
    </source>
</reference>
<dbReference type="OrthoDB" id="414698at2759"/>
<dbReference type="EMBL" id="KV878216">
    <property type="protein sequence ID" value="OJJ30909.1"/>
    <property type="molecule type" value="Genomic_DNA"/>
</dbReference>
<dbReference type="VEuPathDB" id="FungiDB:ASPWEDRAFT_186869"/>
<name>A0A1L9R7L2_ASPWE</name>